<proteinExistence type="predicted"/>
<evidence type="ECO:0000313" key="2">
    <source>
        <dbReference type="Proteomes" id="UP000016498"/>
    </source>
</evidence>
<name>U1PWS0_9ACTO</name>
<dbReference type="AlphaFoldDB" id="U1PWS0"/>
<comment type="caution">
    <text evidence="1">The sequence shown here is derived from an EMBL/GenBank/DDBJ whole genome shotgun (WGS) entry which is preliminary data.</text>
</comment>
<reference evidence="1 2" key="1">
    <citation type="submission" date="2013-06" db="EMBL/GenBank/DDBJ databases">
        <authorList>
            <person name="Weinstock G."/>
            <person name="Sodergren E."/>
            <person name="Lobos E.A."/>
            <person name="Fulton L."/>
            <person name="Fulton R."/>
            <person name="Courtney L."/>
            <person name="Fronick C."/>
            <person name="O'Laughlin M."/>
            <person name="Godfrey J."/>
            <person name="Wilson R.M."/>
            <person name="Miner T."/>
            <person name="Farmer C."/>
            <person name="Delehaunty K."/>
            <person name="Cordes M."/>
            <person name="Minx P."/>
            <person name="Tomlinson C."/>
            <person name="Chen J."/>
            <person name="Wollam A."/>
            <person name="Pepin K.H."/>
            <person name="Bhonagiri V."/>
            <person name="Zhang X."/>
            <person name="Warren W."/>
            <person name="Mitreva M."/>
            <person name="Mardis E.R."/>
            <person name="Wilson R.K."/>
        </authorList>
    </citation>
    <scope>NUCLEOTIDE SEQUENCE [LARGE SCALE GENOMIC DNA]</scope>
    <source>
        <strain evidence="1 2">F0510</strain>
    </source>
</reference>
<evidence type="ECO:0000313" key="1">
    <source>
        <dbReference type="EMBL" id="ERH20320.1"/>
    </source>
</evidence>
<organism evidence="1 2">
    <name type="scientific">Actinomyces johnsonii F0510</name>
    <dbReference type="NCBI Taxonomy" id="1227262"/>
    <lineage>
        <taxon>Bacteria</taxon>
        <taxon>Bacillati</taxon>
        <taxon>Actinomycetota</taxon>
        <taxon>Actinomycetes</taxon>
        <taxon>Actinomycetales</taxon>
        <taxon>Actinomycetaceae</taxon>
        <taxon>Actinomyces</taxon>
    </lineage>
</organism>
<dbReference type="EMBL" id="AWSD01000126">
    <property type="protein sequence ID" value="ERH20320.1"/>
    <property type="molecule type" value="Genomic_DNA"/>
</dbReference>
<protein>
    <submittedName>
        <fullName evidence="1">Uncharacterized protein</fullName>
    </submittedName>
</protein>
<dbReference type="HOGENOM" id="CLU_3211327_0_0_11"/>
<gene>
    <name evidence="1" type="ORF">HMPREF1549_01299</name>
</gene>
<sequence length="44" mass="5138">MIMRNFLLVQSWGRCLMYGRTAKCSVRFLSSRQPLLSFKVGRVT</sequence>
<dbReference type="Proteomes" id="UP000016498">
    <property type="component" value="Unassembled WGS sequence"/>
</dbReference>
<accession>U1PWS0</accession>